<feature type="domain" description="Radical SAM core" evidence="10">
    <location>
        <begin position="1"/>
        <end position="244"/>
    </location>
</feature>
<dbReference type="InterPro" id="IPR004559">
    <property type="entry name" value="HemW-like"/>
</dbReference>
<keyword evidence="5 9" id="KW-0479">Metal-binding</keyword>
<dbReference type="SFLD" id="SFLDS00029">
    <property type="entry name" value="Radical_SAM"/>
    <property type="match status" value="1"/>
</dbReference>
<dbReference type="Proteomes" id="UP000255036">
    <property type="component" value="Unassembled WGS sequence"/>
</dbReference>
<protein>
    <recommendedName>
        <fullName evidence="2 9">Heme chaperone HemW</fullName>
    </recommendedName>
</protein>
<keyword evidence="3 9" id="KW-0349">Heme</keyword>
<dbReference type="SFLD" id="SFLDF00562">
    <property type="entry name" value="HemN-like__clustered_with_heat"/>
    <property type="match status" value="1"/>
</dbReference>
<reference evidence="11 12" key="1">
    <citation type="submission" date="2018-07" db="EMBL/GenBank/DDBJ databases">
        <title>Anaerosacharophilus polymeroproducens gen. nov. sp. nov., an anaerobic bacterium isolated from salt field.</title>
        <authorList>
            <person name="Kim W."/>
            <person name="Yang S.-H."/>
            <person name="Oh J."/>
            <person name="Lee J.-H."/>
            <person name="Kwon K.K."/>
        </authorList>
    </citation>
    <scope>NUCLEOTIDE SEQUENCE [LARGE SCALE GENOMIC DNA]</scope>
    <source>
        <strain evidence="11 12">MCWD5</strain>
    </source>
</reference>
<evidence type="ECO:0000256" key="3">
    <source>
        <dbReference type="ARBA" id="ARBA00022617"/>
    </source>
</evidence>
<dbReference type="Pfam" id="PF06969">
    <property type="entry name" value="HemN_C"/>
    <property type="match status" value="1"/>
</dbReference>
<keyword evidence="4 9" id="KW-0949">S-adenosyl-L-methionine</keyword>
<evidence type="ECO:0000256" key="9">
    <source>
        <dbReference type="RuleBase" id="RU364116"/>
    </source>
</evidence>
<comment type="caution">
    <text evidence="11">The sequence shown here is derived from an EMBL/GenBank/DDBJ whole genome shotgun (WGS) entry which is preliminary data.</text>
</comment>
<comment type="function">
    <text evidence="9">Probably acts as a heme chaperone, transferring heme to an unknown acceptor. Binds one molecule of heme per monomer, possibly covalently. Binds 1 [4Fe-4S] cluster. The cluster is coordinated with 3 cysteines and an exchangeable S-adenosyl-L-methionine.</text>
</comment>
<dbReference type="GO" id="GO:0006779">
    <property type="term" value="P:porphyrin-containing compound biosynthetic process"/>
    <property type="evidence" value="ECO:0007669"/>
    <property type="project" value="InterPro"/>
</dbReference>
<dbReference type="InterPro" id="IPR010723">
    <property type="entry name" value="HemN_C"/>
</dbReference>
<dbReference type="PANTHER" id="PTHR13932:SF5">
    <property type="entry name" value="RADICAL S-ADENOSYL METHIONINE DOMAIN-CONTAINING PROTEIN 1, MITOCHONDRIAL"/>
    <property type="match status" value="1"/>
</dbReference>
<dbReference type="GO" id="GO:0005737">
    <property type="term" value="C:cytoplasm"/>
    <property type="evidence" value="ECO:0007669"/>
    <property type="project" value="UniProtKB-SubCell"/>
</dbReference>
<dbReference type="AlphaFoldDB" id="A0A371ASX5"/>
<dbReference type="Gene3D" id="3.20.20.70">
    <property type="entry name" value="Aldolase class I"/>
    <property type="match status" value="1"/>
</dbReference>
<keyword evidence="9" id="KW-0963">Cytoplasm</keyword>
<proteinExistence type="inferred from homology"/>
<keyword evidence="6 9" id="KW-0408">Iron</keyword>
<dbReference type="PROSITE" id="PS51918">
    <property type="entry name" value="RADICAL_SAM"/>
    <property type="match status" value="1"/>
</dbReference>
<keyword evidence="12" id="KW-1185">Reference proteome</keyword>
<accession>A0A371ASX5</accession>
<dbReference type="InterPro" id="IPR034505">
    <property type="entry name" value="Coproporphyrinogen-III_oxidase"/>
</dbReference>
<dbReference type="SFLD" id="SFLDF00288">
    <property type="entry name" value="HemN-like__clustered_with_nucl"/>
    <property type="match status" value="1"/>
</dbReference>
<dbReference type="GO" id="GO:0046872">
    <property type="term" value="F:metal ion binding"/>
    <property type="evidence" value="ECO:0007669"/>
    <property type="project" value="UniProtKB-UniRule"/>
</dbReference>
<sequence length="389" mass="45492">MNKELELYLHIPFCKSKCKYCDFLSAPAQEDVKIFYVETLLKEIRQKSYIYKDYKVTSIFFGGGTPSILERNEIKKIMKVMYQEFTIEKDAEITIEANPGTLTYEKLNEYVMSGINRLSLGLQSTYNEELVLLGRIHTFEEFEENYDLARACGFRNINIDLMSALPRQTLETWKHTLKRIINLNPEHISAYSLIIEEGTPFFIQYQEDCKRREKGEKPIILPSEETERNMYYLTKKLLSQAGFQRYEISNYSKPGKECRHNIGYWTDKFYLGLGLGAASYIEGTRFSNTSILSNYLETDFKAYDVVELTSKESMEEFMFLGLRMICGVSMNKFYNKFHRSMEEIYGDVIQELQKDGLIQLLLKQGEKIIKLTEIGLDVSNYVLSRFIIE</sequence>
<dbReference type="NCBIfam" id="TIGR00539">
    <property type="entry name" value="hemN_rel"/>
    <property type="match status" value="1"/>
</dbReference>
<evidence type="ECO:0000259" key="10">
    <source>
        <dbReference type="PROSITE" id="PS51918"/>
    </source>
</evidence>
<dbReference type="OrthoDB" id="9808022at2"/>
<dbReference type="CDD" id="cd01335">
    <property type="entry name" value="Radical_SAM"/>
    <property type="match status" value="1"/>
</dbReference>
<evidence type="ECO:0000256" key="7">
    <source>
        <dbReference type="ARBA" id="ARBA00023014"/>
    </source>
</evidence>
<evidence type="ECO:0000256" key="4">
    <source>
        <dbReference type="ARBA" id="ARBA00022691"/>
    </source>
</evidence>
<dbReference type="PANTHER" id="PTHR13932">
    <property type="entry name" value="COPROPORPHYRINIGEN III OXIDASE"/>
    <property type="match status" value="1"/>
</dbReference>
<name>A0A371ASX5_9FIRM</name>
<evidence type="ECO:0000313" key="11">
    <source>
        <dbReference type="EMBL" id="RDU22665.1"/>
    </source>
</evidence>
<dbReference type="EMBL" id="QRCT01000049">
    <property type="protein sequence ID" value="RDU22665.1"/>
    <property type="molecule type" value="Genomic_DNA"/>
</dbReference>
<comment type="similarity">
    <text evidence="1">Belongs to the anaerobic coproporphyrinogen-III oxidase family. HemW subfamily.</text>
</comment>
<evidence type="ECO:0000256" key="8">
    <source>
        <dbReference type="ARBA" id="ARBA00023186"/>
    </source>
</evidence>
<dbReference type="SUPFAM" id="SSF102114">
    <property type="entry name" value="Radical SAM enzymes"/>
    <property type="match status" value="1"/>
</dbReference>
<dbReference type="SMART" id="SM00729">
    <property type="entry name" value="Elp3"/>
    <property type="match status" value="1"/>
</dbReference>
<dbReference type="SFLD" id="SFLDG01065">
    <property type="entry name" value="anaerobic_coproporphyrinogen-I"/>
    <property type="match status" value="1"/>
</dbReference>
<keyword evidence="7 9" id="KW-0411">Iron-sulfur</keyword>
<evidence type="ECO:0000313" key="12">
    <source>
        <dbReference type="Proteomes" id="UP000255036"/>
    </source>
</evidence>
<dbReference type="GO" id="GO:0004109">
    <property type="term" value="F:coproporphyrinogen oxidase activity"/>
    <property type="evidence" value="ECO:0007669"/>
    <property type="project" value="InterPro"/>
</dbReference>
<evidence type="ECO:0000256" key="2">
    <source>
        <dbReference type="ARBA" id="ARBA00017228"/>
    </source>
</evidence>
<evidence type="ECO:0000256" key="5">
    <source>
        <dbReference type="ARBA" id="ARBA00022723"/>
    </source>
</evidence>
<dbReference type="InterPro" id="IPR013785">
    <property type="entry name" value="Aldolase_TIM"/>
</dbReference>
<keyword evidence="9" id="KW-0004">4Fe-4S</keyword>
<dbReference type="Pfam" id="PF04055">
    <property type="entry name" value="Radical_SAM"/>
    <property type="match status" value="1"/>
</dbReference>
<evidence type="ECO:0000256" key="1">
    <source>
        <dbReference type="ARBA" id="ARBA00006100"/>
    </source>
</evidence>
<comment type="subcellular location">
    <subcellularLocation>
        <location evidence="9">Cytoplasm</location>
    </subcellularLocation>
</comment>
<dbReference type="InterPro" id="IPR006638">
    <property type="entry name" value="Elp3/MiaA/NifB-like_rSAM"/>
</dbReference>
<dbReference type="GO" id="GO:0051539">
    <property type="term" value="F:4 iron, 4 sulfur cluster binding"/>
    <property type="evidence" value="ECO:0007669"/>
    <property type="project" value="UniProtKB-UniRule"/>
</dbReference>
<dbReference type="InterPro" id="IPR058240">
    <property type="entry name" value="rSAM_sf"/>
</dbReference>
<keyword evidence="8 9" id="KW-0143">Chaperone</keyword>
<gene>
    <name evidence="11" type="ORF">DWV06_14340</name>
</gene>
<dbReference type="InterPro" id="IPR007197">
    <property type="entry name" value="rSAM"/>
</dbReference>
<organism evidence="11 12">
    <name type="scientific">Anaerosacchariphilus polymeriproducens</name>
    <dbReference type="NCBI Taxonomy" id="1812858"/>
    <lineage>
        <taxon>Bacteria</taxon>
        <taxon>Bacillati</taxon>
        <taxon>Bacillota</taxon>
        <taxon>Clostridia</taxon>
        <taxon>Lachnospirales</taxon>
        <taxon>Lachnospiraceae</taxon>
        <taxon>Anaerosacchariphilus</taxon>
    </lineage>
</organism>
<evidence type="ECO:0000256" key="6">
    <source>
        <dbReference type="ARBA" id="ARBA00023004"/>
    </source>
</evidence>